<protein>
    <submittedName>
        <fullName evidence="1">Uncharacterized protein</fullName>
    </submittedName>
</protein>
<sequence length="65" mass="7218">MADYPDDEPVAEPSSNRTKRHYLAISYRHRECTVQAPSPPPVILARMAGPATLPSQQCLATRLEL</sequence>
<organism evidence="1 2">
    <name type="scientific">Aspergillus ellipticus CBS 707.79</name>
    <dbReference type="NCBI Taxonomy" id="1448320"/>
    <lineage>
        <taxon>Eukaryota</taxon>
        <taxon>Fungi</taxon>
        <taxon>Dikarya</taxon>
        <taxon>Ascomycota</taxon>
        <taxon>Pezizomycotina</taxon>
        <taxon>Eurotiomycetes</taxon>
        <taxon>Eurotiomycetidae</taxon>
        <taxon>Eurotiales</taxon>
        <taxon>Aspergillaceae</taxon>
        <taxon>Aspergillus</taxon>
        <taxon>Aspergillus subgen. Circumdati</taxon>
    </lineage>
</organism>
<evidence type="ECO:0000313" key="1">
    <source>
        <dbReference type="EMBL" id="PYH93889.1"/>
    </source>
</evidence>
<feature type="non-terminal residue" evidence="1">
    <location>
        <position position="65"/>
    </location>
</feature>
<reference evidence="1 2" key="1">
    <citation type="submission" date="2018-02" db="EMBL/GenBank/DDBJ databases">
        <title>The genomes of Aspergillus section Nigri reveals drivers in fungal speciation.</title>
        <authorList>
            <consortium name="DOE Joint Genome Institute"/>
            <person name="Vesth T.C."/>
            <person name="Nybo J."/>
            <person name="Theobald S."/>
            <person name="Brandl J."/>
            <person name="Frisvad J.C."/>
            <person name="Nielsen K.F."/>
            <person name="Lyhne E.K."/>
            <person name="Kogle M.E."/>
            <person name="Kuo A."/>
            <person name="Riley R."/>
            <person name="Clum A."/>
            <person name="Nolan M."/>
            <person name="Lipzen A."/>
            <person name="Salamov A."/>
            <person name="Henrissat B."/>
            <person name="Wiebenga A."/>
            <person name="De vries R.P."/>
            <person name="Grigoriev I.V."/>
            <person name="Mortensen U.H."/>
            <person name="Andersen M.R."/>
            <person name="Baker S.E."/>
        </authorList>
    </citation>
    <scope>NUCLEOTIDE SEQUENCE [LARGE SCALE GENOMIC DNA]</scope>
    <source>
        <strain evidence="1 2">CBS 707.79</strain>
    </source>
</reference>
<name>A0A319D9A0_9EURO</name>
<dbReference type="AlphaFoldDB" id="A0A319D9A0"/>
<proteinExistence type="predicted"/>
<dbReference type="VEuPathDB" id="FungiDB:BO71DRAFT_399328"/>
<evidence type="ECO:0000313" key="2">
    <source>
        <dbReference type="Proteomes" id="UP000247810"/>
    </source>
</evidence>
<dbReference type="Proteomes" id="UP000247810">
    <property type="component" value="Unassembled WGS sequence"/>
</dbReference>
<accession>A0A319D9A0</accession>
<gene>
    <name evidence="1" type="ORF">BO71DRAFT_399328</name>
</gene>
<dbReference type="EMBL" id="KZ825883">
    <property type="protein sequence ID" value="PYH93889.1"/>
    <property type="molecule type" value="Genomic_DNA"/>
</dbReference>
<keyword evidence="2" id="KW-1185">Reference proteome</keyword>